<dbReference type="PANTHER" id="PTHR23227:SF83">
    <property type="entry name" value="ENDONUCLEASE_EXONUCLEASE_PHOSPHATASE DOMAIN-CONTAINING PROTEIN"/>
    <property type="match status" value="1"/>
</dbReference>
<dbReference type="SUPFAM" id="SSF56219">
    <property type="entry name" value="DNase I-like"/>
    <property type="match status" value="1"/>
</dbReference>
<reference evidence="2 3" key="1">
    <citation type="submission" date="2018-11" db="EMBL/GenBank/DDBJ databases">
        <authorList>
            <consortium name="Pathogen Informatics"/>
        </authorList>
    </citation>
    <scope>NUCLEOTIDE SEQUENCE [LARGE SCALE GENOMIC DNA]</scope>
</reference>
<evidence type="ECO:0000313" key="4">
    <source>
        <dbReference type="WBParaSite" id="HPBE_0000624601-mRNA-1"/>
    </source>
</evidence>
<dbReference type="Proteomes" id="UP000050761">
    <property type="component" value="Unassembled WGS sequence"/>
</dbReference>
<organism evidence="2">
    <name type="scientific">Heligmosomoides polygyrus</name>
    <name type="common">Parasitic roundworm</name>
    <dbReference type="NCBI Taxonomy" id="6339"/>
    <lineage>
        <taxon>Eukaryota</taxon>
        <taxon>Metazoa</taxon>
        <taxon>Ecdysozoa</taxon>
        <taxon>Nematoda</taxon>
        <taxon>Chromadorea</taxon>
        <taxon>Rhabditida</taxon>
        <taxon>Rhabditina</taxon>
        <taxon>Rhabditomorpha</taxon>
        <taxon>Strongyloidea</taxon>
        <taxon>Heligmosomidae</taxon>
        <taxon>Heligmosomoides</taxon>
    </lineage>
</organism>
<feature type="transmembrane region" description="Helical" evidence="1">
    <location>
        <begin position="505"/>
        <end position="525"/>
    </location>
</feature>
<feature type="non-terminal residue" evidence="2">
    <location>
        <position position="1323"/>
    </location>
</feature>
<protein>
    <submittedName>
        <fullName evidence="4">Endo/exonuclease/phosphatase domain-containing protein</fullName>
    </submittedName>
</protein>
<evidence type="ECO:0000313" key="3">
    <source>
        <dbReference type="Proteomes" id="UP000050761"/>
    </source>
</evidence>
<dbReference type="OrthoDB" id="5868531at2759"/>
<keyword evidence="3" id="KW-1185">Reference proteome</keyword>
<accession>A0A3P7XPT7</accession>
<keyword evidence="1" id="KW-0812">Transmembrane</keyword>
<gene>
    <name evidence="2" type="ORF">HPBE_LOCUS6247</name>
</gene>
<dbReference type="InterPro" id="IPR027124">
    <property type="entry name" value="Swc5/CFDP1/2"/>
</dbReference>
<dbReference type="WBParaSite" id="HPBE_0000624601-mRNA-1">
    <property type="protein sequence ID" value="HPBE_0000624601-mRNA-1"/>
    <property type="gene ID" value="HPBE_0000624601"/>
</dbReference>
<keyword evidence="1" id="KW-0472">Membrane</keyword>
<feature type="transmembrane region" description="Helical" evidence="1">
    <location>
        <begin position="474"/>
        <end position="498"/>
    </location>
</feature>
<dbReference type="PANTHER" id="PTHR23227">
    <property type="entry name" value="BUCENTAUR RELATED"/>
    <property type="match status" value="1"/>
</dbReference>
<evidence type="ECO:0000256" key="1">
    <source>
        <dbReference type="SAM" id="Phobius"/>
    </source>
</evidence>
<dbReference type="InterPro" id="IPR036691">
    <property type="entry name" value="Endo/exonu/phosph_ase_sf"/>
</dbReference>
<sequence>KPRRLKINDVFSYELHFCDKDDTNATRNATCIGVRFHPLEVPCIEMGQRINNRKVSLVVFGKAMSTNEVSDFFHSLSRAEPVSYNVVDIQKTCHRRHVCVEVNKICYRRRGNVVTPASGLGKCVTDVMQHVSGFRKRERMSYNNVVVVEEQRCHFFSAHAPQTGCSKQTKDELLSVLDEKAAKVPSQDMNVVAGDLNGHVGAGKDALVRVGRSTGAKKDIFLGGAGDKVVLLQFKGRGFKTVLCGSLRTTCAVGMIASERFRDAIASCSKQTKDELLSVLDEKAAKVPSQDMNVVAGDLNGHVGAGKDGYSCRGGFGYGPRNADGERILEYADSHNFTIVNTKFPKRVSHLISFYIGNAKTQIDYVLVGRRDQGLVTDVKTVPYETVATQHRPLICTFKFAAPRRRQIERCGPARIKWWRLNERERCSSYFSHSVADSNDRRRNMERGYRSDKFSAFCLSTTKKLADGVESIRWSILSLVMSITIPSLIIVIMVVFCIYYTKLYIIRRASISAASAIVGLAHSFAPNASKRNRNPNINAVIVEPTVPDRERLFVPPVYALYSLNRDHCSLPYIEVVINNIPTVASFDREASISHMRITSLVTLNDTHKAKHSNSTPARDANGSTVSSQSIDHRFHIPSDYECPVSVLFGSDFIHSLNAWVLKVTLDLFNDSDHRFIRQCKLIRYFILKDNTMTSENGQCPIMVLNLSWTDIIFYKNMNIAKAYPEQVFAVDVNHSHPYVPLEGDWESRMSYFPVAHTMRYDIAKEVDLSNSDLTEEQKNRLHNVIRLHSKAFVGFDGQASHLAGNLYYEVPSTSKPFFKNISFPHYVLKVKKEKGAVWTCEHRLTLIEEVRSYRYIWDMKSNDHKKKKLATASWRKMVDYINARHGTEFTGNAQKLTTKILFPGEVGAVREDRDRVIVIRQSSEGKGKKTAMENDDKYELFLWLLLVVRRNKRRKPNVSQAHRSFVKTRFCIFDAYLLSLSPNSFFGYVRLYPEEFESLHNERIGWSAVSLCHTFGADRQQATTLSLLDVIETVPSHFIVDQGFRHTSRFKGPTPKLLAAQELRILISCTAGIKAQTPYRAKGYNEEAYQYAIVRDHLNIVPSSSLILQTKAHIDIINQRPANLGVDSCAVERLLPTLRKQLLMGIVDKIICHGGFGYGSRNADGERNLEYAESHNLTIVDTVFRKRDSRLISFYSGNTRTQIDFVLVKDRDRSLVTDAKVVPYETVAPQHRPLICTLKIAPPRLKQVERCGAPRIKWWRMKEKEAAVISRVRLPTVTTVDETWEKATDAIRHAARSELGITKPGRRKVDKQAWLWTDDVKAK</sequence>
<proteinExistence type="predicted"/>
<keyword evidence="1" id="KW-1133">Transmembrane helix</keyword>
<feature type="non-terminal residue" evidence="2">
    <location>
        <position position="1"/>
    </location>
</feature>
<evidence type="ECO:0000313" key="2">
    <source>
        <dbReference type="EMBL" id="VDO67529.1"/>
    </source>
</evidence>
<reference evidence="4" key="2">
    <citation type="submission" date="2019-09" db="UniProtKB">
        <authorList>
            <consortium name="WormBaseParasite"/>
        </authorList>
    </citation>
    <scope>IDENTIFICATION</scope>
</reference>
<dbReference type="Gene3D" id="3.60.10.10">
    <property type="entry name" value="Endonuclease/exonuclease/phosphatase"/>
    <property type="match status" value="2"/>
</dbReference>
<dbReference type="EMBL" id="UZAH01025625">
    <property type="protein sequence ID" value="VDO67529.1"/>
    <property type="molecule type" value="Genomic_DNA"/>
</dbReference>
<name>A0A3P7XPT7_HELPZ</name>